<evidence type="ECO:0000313" key="8">
    <source>
        <dbReference type="Proteomes" id="UP000310016"/>
    </source>
</evidence>
<comment type="caution">
    <text evidence="7">The sequence shown here is derived from an EMBL/GenBank/DDBJ whole genome shotgun (WGS) entry which is preliminary data.</text>
</comment>
<keyword evidence="5" id="KW-0411">Iron-sulfur</keyword>
<dbReference type="SFLD" id="SFLDS00029">
    <property type="entry name" value="Radical_SAM"/>
    <property type="match status" value="1"/>
</dbReference>
<evidence type="ECO:0000256" key="4">
    <source>
        <dbReference type="ARBA" id="ARBA00023004"/>
    </source>
</evidence>
<organism evidence="7 8">
    <name type="scientific">Chitiniphilus eburneus</name>
    <dbReference type="NCBI Taxonomy" id="2571148"/>
    <lineage>
        <taxon>Bacteria</taxon>
        <taxon>Pseudomonadati</taxon>
        <taxon>Pseudomonadota</taxon>
        <taxon>Betaproteobacteria</taxon>
        <taxon>Neisseriales</taxon>
        <taxon>Chitinibacteraceae</taxon>
        <taxon>Chitiniphilus</taxon>
    </lineage>
</organism>
<dbReference type="GO" id="GO:0046872">
    <property type="term" value="F:metal ion binding"/>
    <property type="evidence" value="ECO:0007669"/>
    <property type="project" value="UniProtKB-KW"/>
</dbReference>
<dbReference type="Pfam" id="PF04055">
    <property type="entry name" value="Radical_SAM"/>
    <property type="match status" value="1"/>
</dbReference>
<dbReference type="GO" id="GO:0051536">
    <property type="term" value="F:iron-sulfur cluster binding"/>
    <property type="evidence" value="ECO:0007669"/>
    <property type="project" value="UniProtKB-KW"/>
</dbReference>
<evidence type="ECO:0000256" key="1">
    <source>
        <dbReference type="ARBA" id="ARBA00001966"/>
    </source>
</evidence>
<comment type="cofactor">
    <cofactor evidence="1">
        <name>[4Fe-4S] cluster</name>
        <dbReference type="ChEBI" id="CHEBI:49883"/>
    </cofactor>
</comment>
<dbReference type="Proteomes" id="UP000310016">
    <property type="component" value="Unassembled WGS sequence"/>
</dbReference>
<evidence type="ECO:0000259" key="6">
    <source>
        <dbReference type="Pfam" id="PF04055"/>
    </source>
</evidence>
<proteinExistence type="predicted"/>
<feature type="domain" description="Radical SAM core" evidence="6">
    <location>
        <begin position="32"/>
        <end position="144"/>
    </location>
</feature>
<evidence type="ECO:0000256" key="5">
    <source>
        <dbReference type="ARBA" id="ARBA00023014"/>
    </source>
</evidence>
<evidence type="ECO:0000313" key="7">
    <source>
        <dbReference type="EMBL" id="TJZ65445.1"/>
    </source>
</evidence>
<sequence>MDDHARDAAGFTYVYPVVSRRAGGVSVGINLNPNNACNWRCVYCQVPSLTRGGPPPIDLAQLEHELDTMLHDIVEGDFMATRVPEAARRLNDVAFSGNGEPTMSPEFPDAVARMRGLLARYDLLGRIKVVVITNGSQMYRERVQQALGVLRDMNGEVWFKLDRAPRDGYSEVNQVQLNRQAVSRHLAAAARNCRTWLQTCMFMREGKLPDDAEIQAYLDFVSEQMANGVKLEGVLLYGLARPSMQIEAPLLAAAPGDWMQSVADRIAALGLAVRLSA</sequence>
<dbReference type="EMBL" id="SUMF01000037">
    <property type="protein sequence ID" value="TJZ65445.1"/>
    <property type="molecule type" value="Genomic_DNA"/>
</dbReference>
<dbReference type="InterPro" id="IPR007197">
    <property type="entry name" value="rSAM"/>
</dbReference>
<dbReference type="SUPFAM" id="SSF102114">
    <property type="entry name" value="Radical SAM enzymes"/>
    <property type="match status" value="1"/>
</dbReference>
<dbReference type="CDD" id="cd01335">
    <property type="entry name" value="Radical_SAM"/>
    <property type="match status" value="1"/>
</dbReference>
<dbReference type="AlphaFoldDB" id="A0A4U0PCG9"/>
<gene>
    <name evidence="7" type="ORF">FAZ21_18125</name>
</gene>
<reference evidence="7 8" key="1">
    <citation type="submission" date="2019-04" db="EMBL/GenBank/DDBJ databases">
        <title>Chitiniphilus eburnea sp. nov., a novel chitinolytic bacterium isolated from aquaculture sludge.</title>
        <authorList>
            <person name="Sheng M."/>
        </authorList>
    </citation>
    <scope>NUCLEOTIDE SEQUENCE [LARGE SCALE GENOMIC DNA]</scope>
    <source>
        <strain evidence="7 8">HX-2-15</strain>
    </source>
</reference>
<name>A0A4U0PCG9_9NEIS</name>
<keyword evidence="8" id="KW-1185">Reference proteome</keyword>
<protein>
    <submittedName>
        <fullName evidence="7">Radical SAM protein</fullName>
    </submittedName>
</protein>
<accession>A0A4U0PCG9</accession>
<evidence type="ECO:0000256" key="2">
    <source>
        <dbReference type="ARBA" id="ARBA00022691"/>
    </source>
</evidence>
<keyword evidence="2" id="KW-0949">S-adenosyl-L-methionine</keyword>
<keyword evidence="4" id="KW-0408">Iron</keyword>
<dbReference type="Gene3D" id="3.20.20.70">
    <property type="entry name" value="Aldolase class I"/>
    <property type="match status" value="1"/>
</dbReference>
<dbReference type="OrthoDB" id="9800840at2"/>
<dbReference type="InterPro" id="IPR058240">
    <property type="entry name" value="rSAM_sf"/>
</dbReference>
<keyword evidence="3" id="KW-0479">Metal-binding</keyword>
<dbReference type="GO" id="GO:0003824">
    <property type="term" value="F:catalytic activity"/>
    <property type="evidence" value="ECO:0007669"/>
    <property type="project" value="InterPro"/>
</dbReference>
<dbReference type="InterPro" id="IPR013785">
    <property type="entry name" value="Aldolase_TIM"/>
</dbReference>
<evidence type="ECO:0000256" key="3">
    <source>
        <dbReference type="ARBA" id="ARBA00022723"/>
    </source>
</evidence>